<dbReference type="AlphaFoldDB" id="A0A8B6EXI0"/>
<reference evidence="2" key="1">
    <citation type="submission" date="2018-11" db="EMBL/GenBank/DDBJ databases">
        <authorList>
            <person name="Alioto T."/>
            <person name="Alioto T."/>
        </authorList>
    </citation>
    <scope>NUCLEOTIDE SEQUENCE</scope>
</reference>
<accession>A0A8B6EXI0</accession>
<evidence type="ECO:0000313" key="3">
    <source>
        <dbReference type="Proteomes" id="UP000596742"/>
    </source>
</evidence>
<organism evidence="2 3">
    <name type="scientific">Mytilus galloprovincialis</name>
    <name type="common">Mediterranean mussel</name>
    <dbReference type="NCBI Taxonomy" id="29158"/>
    <lineage>
        <taxon>Eukaryota</taxon>
        <taxon>Metazoa</taxon>
        <taxon>Spiralia</taxon>
        <taxon>Lophotrochozoa</taxon>
        <taxon>Mollusca</taxon>
        <taxon>Bivalvia</taxon>
        <taxon>Autobranchia</taxon>
        <taxon>Pteriomorphia</taxon>
        <taxon>Mytilida</taxon>
        <taxon>Mytiloidea</taxon>
        <taxon>Mytilidae</taxon>
        <taxon>Mytilinae</taxon>
        <taxon>Mytilus</taxon>
    </lineage>
</organism>
<evidence type="ECO:0000313" key="2">
    <source>
        <dbReference type="EMBL" id="VDI39751.1"/>
    </source>
</evidence>
<comment type="caution">
    <text evidence="2">The sequence shown here is derived from an EMBL/GenBank/DDBJ whole genome shotgun (WGS) entry which is preliminary data.</text>
</comment>
<feature type="region of interest" description="Disordered" evidence="1">
    <location>
        <begin position="41"/>
        <end position="83"/>
    </location>
</feature>
<feature type="compositionally biased region" description="Polar residues" evidence="1">
    <location>
        <begin position="41"/>
        <end position="58"/>
    </location>
</feature>
<protein>
    <submittedName>
        <fullName evidence="2">Uncharacterized protein</fullName>
    </submittedName>
</protein>
<keyword evidence="3" id="KW-1185">Reference proteome</keyword>
<gene>
    <name evidence="2" type="ORF">MGAL_10B013577</name>
</gene>
<dbReference type="Proteomes" id="UP000596742">
    <property type="component" value="Unassembled WGS sequence"/>
</dbReference>
<sequence length="135" mass="15545">MYIIHRKYRKSGQTSKSIMRTENSDLKKNNFSLYASVSEETSGNVLSNDQSNLVPSNNSHKDHKLNSFHNAKTSNTKEENHYEIKPDGVYDISSHNALNKMEKENDNIYDRQLEDTYDTGNLQGINQTVDVYDHT</sequence>
<evidence type="ECO:0000256" key="1">
    <source>
        <dbReference type="SAM" id="MobiDB-lite"/>
    </source>
</evidence>
<proteinExistence type="predicted"/>
<dbReference type="EMBL" id="UYJE01005730">
    <property type="protein sequence ID" value="VDI39751.1"/>
    <property type="molecule type" value="Genomic_DNA"/>
</dbReference>
<dbReference type="OrthoDB" id="10322159at2759"/>
<name>A0A8B6EXI0_MYTGA</name>